<dbReference type="RefSeq" id="WP_222991572.1">
    <property type="nucleotide sequence ID" value="NZ_JAINVV010000009.1"/>
</dbReference>
<dbReference type="Proteomes" id="UP000706039">
    <property type="component" value="Unassembled WGS sequence"/>
</dbReference>
<reference evidence="8 9" key="1">
    <citation type="submission" date="2021-08" db="EMBL/GenBank/DDBJ databases">
        <authorList>
            <person name="Tuo L."/>
        </authorList>
    </citation>
    <scope>NUCLEOTIDE SEQUENCE [LARGE SCALE GENOMIC DNA]</scope>
    <source>
        <strain evidence="8 9">JCM 31229</strain>
    </source>
</reference>
<keyword evidence="5" id="KW-0472">Membrane</keyword>
<comment type="similarity">
    <text evidence="6">Belongs to the exbB/tolQ family.</text>
</comment>
<dbReference type="Pfam" id="PF01618">
    <property type="entry name" value="MotA_ExbB"/>
    <property type="match status" value="1"/>
</dbReference>
<gene>
    <name evidence="8" type="ORF">K7G82_19320</name>
</gene>
<evidence type="ECO:0000256" key="6">
    <source>
        <dbReference type="RuleBase" id="RU004057"/>
    </source>
</evidence>
<keyword evidence="2" id="KW-1003">Cell membrane</keyword>
<accession>A0ABS7PTZ8</accession>
<evidence type="ECO:0000259" key="7">
    <source>
        <dbReference type="Pfam" id="PF01618"/>
    </source>
</evidence>
<evidence type="ECO:0000313" key="9">
    <source>
        <dbReference type="Proteomes" id="UP000706039"/>
    </source>
</evidence>
<evidence type="ECO:0000256" key="2">
    <source>
        <dbReference type="ARBA" id="ARBA00022475"/>
    </source>
</evidence>
<sequence>MSLDRMFDPNALLLVVLGTLAATLLRSGFGEIANTGRALASLFRPRFSEARARAALAAQARHIDREGMLRAPLATIPDRDLSQAVEAMLQRRSIDALTEHHEASRIARERVAADGTRLFNLAADLSPVFGLAGTLVALTQLPAGGLAPEAISAAVSSAVLTTLYGVLSANLIYAPLARHIARIAEHEEAGRQAMVDWLQAQIAPSPAIVRSTRTMAA</sequence>
<keyword evidence="3" id="KW-0812">Transmembrane</keyword>
<comment type="subcellular location">
    <subcellularLocation>
        <location evidence="1">Cell membrane</location>
        <topology evidence="1">Multi-pass membrane protein</topology>
    </subcellularLocation>
    <subcellularLocation>
        <location evidence="6">Membrane</location>
        <topology evidence="6">Multi-pass membrane protein</topology>
    </subcellularLocation>
</comment>
<evidence type="ECO:0000256" key="4">
    <source>
        <dbReference type="ARBA" id="ARBA00022989"/>
    </source>
</evidence>
<dbReference type="PANTHER" id="PTHR30433">
    <property type="entry name" value="CHEMOTAXIS PROTEIN MOTA"/>
    <property type="match status" value="1"/>
</dbReference>
<keyword evidence="9" id="KW-1185">Reference proteome</keyword>
<proteinExistence type="inferred from homology"/>
<feature type="domain" description="MotA/TolQ/ExbB proton channel" evidence="7">
    <location>
        <begin position="82"/>
        <end position="189"/>
    </location>
</feature>
<dbReference type="InterPro" id="IPR002898">
    <property type="entry name" value="MotA_ExbB_proton_chnl"/>
</dbReference>
<keyword evidence="4" id="KW-1133">Transmembrane helix</keyword>
<evidence type="ECO:0000256" key="1">
    <source>
        <dbReference type="ARBA" id="ARBA00004651"/>
    </source>
</evidence>
<organism evidence="8 9">
    <name type="scientific">Sphingomonas colocasiae</name>
    <dbReference type="NCBI Taxonomy" id="1848973"/>
    <lineage>
        <taxon>Bacteria</taxon>
        <taxon>Pseudomonadati</taxon>
        <taxon>Pseudomonadota</taxon>
        <taxon>Alphaproteobacteria</taxon>
        <taxon>Sphingomonadales</taxon>
        <taxon>Sphingomonadaceae</taxon>
        <taxon>Sphingomonas</taxon>
    </lineage>
</organism>
<name>A0ABS7PTZ8_9SPHN</name>
<evidence type="ECO:0000256" key="3">
    <source>
        <dbReference type="ARBA" id="ARBA00022692"/>
    </source>
</evidence>
<evidence type="ECO:0000313" key="8">
    <source>
        <dbReference type="EMBL" id="MBY8824464.1"/>
    </source>
</evidence>
<dbReference type="InterPro" id="IPR047055">
    <property type="entry name" value="MotA-like"/>
</dbReference>
<evidence type="ECO:0000256" key="5">
    <source>
        <dbReference type="ARBA" id="ARBA00023136"/>
    </source>
</evidence>
<keyword evidence="6" id="KW-0653">Protein transport</keyword>
<protein>
    <submittedName>
        <fullName evidence="8">MotA/TolQ/ExbB proton channel family protein</fullName>
    </submittedName>
</protein>
<keyword evidence="6" id="KW-0813">Transport</keyword>
<dbReference type="EMBL" id="JAINVV010000009">
    <property type="protein sequence ID" value="MBY8824464.1"/>
    <property type="molecule type" value="Genomic_DNA"/>
</dbReference>
<comment type="caution">
    <text evidence="8">The sequence shown here is derived from an EMBL/GenBank/DDBJ whole genome shotgun (WGS) entry which is preliminary data.</text>
</comment>